<dbReference type="AlphaFoldDB" id="A0AAE0LBT0"/>
<reference evidence="1 2" key="1">
    <citation type="journal article" date="2015" name="Genome Biol. Evol.">
        <title>Comparative Genomics of a Bacterivorous Green Alga Reveals Evolutionary Causalities and Consequences of Phago-Mixotrophic Mode of Nutrition.</title>
        <authorList>
            <person name="Burns J.A."/>
            <person name="Paasch A."/>
            <person name="Narechania A."/>
            <person name="Kim E."/>
        </authorList>
    </citation>
    <scope>NUCLEOTIDE SEQUENCE [LARGE SCALE GENOMIC DNA]</scope>
    <source>
        <strain evidence="1 2">PLY_AMNH</strain>
    </source>
</reference>
<organism evidence="1 2">
    <name type="scientific">Cymbomonas tetramitiformis</name>
    <dbReference type="NCBI Taxonomy" id="36881"/>
    <lineage>
        <taxon>Eukaryota</taxon>
        <taxon>Viridiplantae</taxon>
        <taxon>Chlorophyta</taxon>
        <taxon>Pyramimonadophyceae</taxon>
        <taxon>Pyramimonadales</taxon>
        <taxon>Pyramimonadaceae</taxon>
        <taxon>Cymbomonas</taxon>
    </lineage>
</organism>
<evidence type="ECO:0000313" key="2">
    <source>
        <dbReference type="Proteomes" id="UP001190700"/>
    </source>
</evidence>
<evidence type="ECO:0000313" key="1">
    <source>
        <dbReference type="EMBL" id="KAK3278990.1"/>
    </source>
</evidence>
<proteinExistence type="predicted"/>
<dbReference type="Proteomes" id="UP001190700">
    <property type="component" value="Unassembled WGS sequence"/>
</dbReference>
<gene>
    <name evidence="1" type="ORF">CYMTET_13112</name>
</gene>
<sequence>MAENASSVSVSPVSSAWWICVPWVNIELPRATVMMTGGYADDEAAATGDDDDDDRGVSPDLRQRVLVQPVYFRHLVTHLHDLARQSRMDFDETVPIRRFTLTRGLGRVEVEHDAFTRAYDDNDFPSITVLPIQAITITAHAFATDDDNDDDDDDDVLSWDRLATTATNSIALRVEATAAAEAPSSNASAPLFDVWIAPSPTK</sequence>
<comment type="caution">
    <text evidence="1">The sequence shown here is derived from an EMBL/GenBank/DDBJ whole genome shotgun (WGS) entry which is preliminary data.</text>
</comment>
<keyword evidence="2" id="KW-1185">Reference proteome</keyword>
<name>A0AAE0LBT0_9CHLO</name>
<accession>A0AAE0LBT0</accession>
<dbReference type="EMBL" id="LGRX02005191">
    <property type="protein sequence ID" value="KAK3278990.1"/>
    <property type="molecule type" value="Genomic_DNA"/>
</dbReference>
<protein>
    <submittedName>
        <fullName evidence="1">Uncharacterized protein</fullName>
    </submittedName>
</protein>